<gene>
    <name evidence="1" type="ORF">TRAPUB_12834</name>
</gene>
<name>A0A1M2VSX7_TRAPU</name>
<dbReference type="OrthoDB" id="2804704at2759"/>
<proteinExistence type="predicted"/>
<dbReference type="AlphaFoldDB" id="A0A1M2VSX7"/>
<protein>
    <submittedName>
        <fullName evidence="1">Uncharacterized protein</fullName>
    </submittedName>
</protein>
<evidence type="ECO:0000313" key="1">
    <source>
        <dbReference type="EMBL" id="OJT10640.1"/>
    </source>
</evidence>
<accession>A0A1M2VSX7</accession>
<organism evidence="1 2">
    <name type="scientific">Trametes pubescens</name>
    <name type="common">White-rot fungus</name>
    <dbReference type="NCBI Taxonomy" id="154538"/>
    <lineage>
        <taxon>Eukaryota</taxon>
        <taxon>Fungi</taxon>
        <taxon>Dikarya</taxon>
        <taxon>Basidiomycota</taxon>
        <taxon>Agaricomycotina</taxon>
        <taxon>Agaricomycetes</taxon>
        <taxon>Polyporales</taxon>
        <taxon>Polyporaceae</taxon>
        <taxon>Trametes</taxon>
    </lineage>
</organism>
<dbReference type="EMBL" id="MNAD01000762">
    <property type="protein sequence ID" value="OJT10640.1"/>
    <property type="molecule type" value="Genomic_DNA"/>
</dbReference>
<reference evidence="1 2" key="1">
    <citation type="submission" date="2016-10" db="EMBL/GenBank/DDBJ databases">
        <title>Genome sequence of the basidiomycete white-rot fungus Trametes pubescens.</title>
        <authorList>
            <person name="Makela M.R."/>
            <person name="Granchi Z."/>
            <person name="Peng M."/>
            <person name="De Vries R.P."/>
            <person name="Grigoriev I."/>
            <person name="Riley R."/>
            <person name="Hilden K."/>
        </authorList>
    </citation>
    <scope>NUCLEOTIDE SEQUENCE [LARGE SCALE GENOMIC DNA]</scope>
    <source>
        <strain evidence="1 2">FBCC735</strain>
    </source>
</reference>
<evidence type="ECO:0000313" key="2">
    <source>
        <dbReference type="Proteomes" id="UP000184267"/>
    </source>
</evidence>
<dbReference type="STRING" id="154538.A0A1M2VSX7"/>
<keyword evidence="2" id="KW-1185">Reference proteome</keyword>
<comment type="caution">
    <text evidence="1">The sequence shown here is derived from an EMBL/GenBank/DDBJ whole genome shotgun (WGS) entry which is preliminary data.</text>
</comment>
<dbReference type="Proteomes" id="UP000184267">
    <property type="component" value="Unassembled WGS sequence"/>
</dbReference>
<dbReference type="OMA" id="ICEHAEP"/>
<sequence>MHTTSLLIADVLEHICELADPVTLSVMAQTARVLHEPAIYVLWRVLPDLMPLLQCFPTDCWTIEGNTFKFTRILRPKDWTSFLKYASLVRHLFQGKLCEPSLFMRSWCADAAAWETMCCLRPAAILFPQLRSFRWREIQLPNRCLPSFLICAGPHVSRVGLSDSFEHRAGNVTDELRSSFDIMAERS</sequence>